<comment type="caution">
    <text evidence="1">The sequence shown here is derived from an EMBL/GenBank/DDBJ whole genome shotgun (WGS) entry which is preliminary data.</text>
</comment>
<accession>A0ABS8V0P8</accession>
<protein>
    <submittedName>
        <fullName evidence="1">Uncharacterized protein</fullName>
    </submittedName>
</protein>
<organism evidence="1 2">
    <name type="scientific">Datura stramonium</name>
    <name type="common">Jimsonweed</name>
    <name type="synonym">Common thornapple</name>
    <dbReference type="NCBI Taxonomy" id="4076"/>
    <lineage>
        <taxon>Eukaryota</taxon>
        <taxon>Viridiplantae</taxon>
        <taxon>Streptophyta</taxon>
        <taxon>Embryophyta</taxon>
        <taxon>Tracheophyta</taxon>
        <taxon>Spermatophyta</taxon>
        <taxon>Magnoliopsida</taxon>
        <taxon>eudicotyledons</taxon>
        <taxon>Gunneridae</taxon>
        <taxon>Pentapetalae</taxon>
        <taxon>asterids</taxon>
        <taxon>lamiids</taxon>
        <taxon>Solanales</taxon>
        <taxon>Solanaceae</taxon>
        <taxon>Solanoideae</taxon>
        <taxon>Datureae</taxon>
        <taxon>Datura</taxon>
    </lineage>
</organism>
<sequence>MAMVRILKGRWKISWSVAMEIEHINGPRRILSQEKEKKEQVGDTGHCTEKFVPIYLAIPPQHSTKRRWIQQWLHNANGNRTVYSLRRPKTSDFCEGEEIQSKKMC</sequence>
<name>A0ABS8V0P8_DATST</name>
<dbReference type="EMBL" id="JACEIK010003160">
    <property type="protein sequence ID" value="MCD9640608.1"/>
    <property type="molecule type" value="Genomic_DNA"/>
</dbReference>
<evidence type="ECO:0000313" key="1">
    <source>
        <dbReference type="EMBL" id="MCD9640608.1"/>
    </source>
</evidence>
<keyword evidence="2" id="KW-1185">Reference proteome</keyword>
<proteinExistence type="predicted"/>
<reference evidence="1 2" key="1">
    <citation type="journal article" date="2021" name="BMC Genomics">
        <title>Datura genome reveals duplications of psychoactive alkaloid biosynthetic genes and high mutation rate following tissue culture.</title>
        <authorList>
            <person name="Rajewski A."/>
            <person name="Carter-House D."/>
            <person name="Stajich J."/>
            <person name="Litt A."/>
        </authorList>
    </citation>
    <scope>NUCLEOTIDE SEQUENCE [LARGE SCALE GENOMIC DNA]</scope>
    <source>
        <strain evidence="1">AR-01</strain>
    </source>
</reference>
<evidence type="ECO:0000313" key="2">
    <source>
        <dbReference type="Proteomes" id="UP000823775"/>
    </source>
</evidence>
<dbReference type="Proteomes" id="UP000823775">
    <property type="component" value="Unassembled WGS sequence"/>
</dbReference>
<gene>
    <name evidence="1" type="ORF">HAX54_026014</name>
</gene>